<dbReference type="InterPro" id="IPR037171">
    <property type="entry name" value="NagB/RpiA_transferase-like"/>
</dbReference>
<dbReference type="GO" id="GO:0030246">
    <property type="term" value="F:carbohydrate binding"/>
    <property type="evidence" value="ECO:0007669"/>
    <property type="project" value="InterPro"/>
</dbReference>
<dbReference type="EMBL" id="BEHT01000027">
    <property type="protein sequence ID" value="GBC99439.1"/>
    <property type="molecule type" value="Genomic_DNA"/>
</dbReference>
<evidence type="ECO:0000259" key="6">
    <source>
        <dbReference type="Pfam" id="PF04198"/>
    </source>
</evidence>
<evidence type="ECO:0000313" key="7">
    <source>
        <dbReference type="EMBL" id="GBC99439.1"/>
    </source>
</evidence>
<dbReference type="SUPFAM" id="SSF100950">
    <property type="entry name" value="NagB/RpiA/CoA transferase-like"/>
    <property type="match status" value="2"/>
</dbReference>
<evidence type="ECO:0000256" key="1">
    <source>
        <dbReference type="ARBA" id="ARBA00010466"/>
    </source>
</evidence>
<dbReference type="Gene3D" id="3.40.50.1360">
    <property type="match status" value="3"/>
</dbReference>
<evidence type="ECO:0000313" key="8">
    <source>
        <dbReference type="Proteomes" id="UP000236173"/>
    </source>
</evidence>
<comment type="similarity">
    <text evidence="1">Belongs to the SorC transcriptional regulatory family.</text>
</comment>
<dbReference type="Pfam" id="PF04198">
    <property type="entry name" value="Sugar-bind"/>
    <property type="match status" value="1"/>
</dbReference>
<evidence type="ECO:0000256" key="5">
    <source>
        <dbReference type="SAM" id="MobiDB-lite"/>
    </source>
</evidence>
<dbReference type="GO" id="GO:0003677">
    <property type="term" value="F:DNA binding"/>
    <property type="evidence" value="ECO:0007669"/>
    <property type="project" value="UniProtKB-KW"/>
</dbReference>
<keyword evidence="3" id="KW-0238">DNA-binding</keyword>
<dbReference type="PANTHER" id="PTHR34294">
    <property type="entry name" value="TRANSCRIPTIONAL REGULATOR-RELATED"/>
    <property type="match status" value="1"/>
</dbReference>
<comment type="caution">
    <text evidence="7">The sequence shown here is derived from an EMBL/GenBank/DDBJ whole genome shotgun (WGS) entry which is preliminary data.</text>
</comment>
<protein>
    <recommendedName>
        <fullName evidence="6">Sugar-binding domain-containing protein</fullName>
    </recommendedName>
</protein>
<organism evidence="7 8">
    <name type="scientific">Candidatus Fervidibacter japonicus</name>
    <dbReference type="NCBI Taxonomy" id="2035412"/>
    <lineage>
        <taxon>Bacteria</taxon>
        <taxon>Candidatus Fervidibacterota</taxon>
        <taxon>Candidatus Fervidibacter</taxon>
    </lineage>
</organism>
<name>A0A2H5XE29_9BACT</name>
<feature type="region of interest" description="Disordered" evidence="5">
    <location>
        <begin position="565"/>
        <end position="585"/>
    </location>
</feature>
<proteinExistence type="inferred from homology"/>
<dbReference type="AlphaFoldDB" id="A0A2H5XE29"/>
<evidence type="ECO:0000256" key="2">
    <source>
        <dbReference type="ARBA" id="ARBA00023015"/>
    </source>
</evidence>
<evidence type="ECO:0000256" key="4">
    <source>
        <dbReference type="ARBA" id="ARBA00023163"/>
    </source>
</evidence>
<gene>
    <name evidence="7" type="ORF">HRbin17_01963</name>
</gene>
<keyword evidence="4" id="KW-0804">Transcription</keyword>
<dbReference type="InterPro" id="IPR007324">
    <property type="entry name" value="Sugar-bd_dom_put"/>
</dbReference>
<keyword evidence="2" id="KW-0805">Transcription regulation</keyword>
<reference evidence="8" key="1">
    <citation type="submission" date="2017-09" db="EMBL/GenBank/DDBJ databases">
        <title>Metaegenomics of thermophilic ammonia-oxidizing enrichment culture.</title>
        <authorList>
            <person name="Kato S."/>
            <person name="Suzuki K."/>
        </authorList>
    </citation>
    <scope>NUCLEOTIDE SEQUENCE [LARGE SCALE GENOMIC DNA]</scope>
</reference>
<evidence type="ECO:0000256" key="3">
    <source>
        <dbReference type="ARBA" id="ARBA00023125"/>
    </source>
</evidence>
<dbReference type="Proteomes" id="UP000236173">
    <property type="component" value="Unassembled WGS sequence"/>
</dbReference>
<feature type="domain" description="Sugar-binding" evidence="6">
    <location>
        <begin position="222"/>
        <end position="343"/>
    </location>
</feature>
<accession>A0A2H5XE29</accession>
<sequence>MVQRETPPAVSEKIAGRSASRLPLRDIYRIVCFKYHPAPRRNKEVVQTLRQLSGYQQQSEWSLWKAVERALSDPRAEAFLKVNVCVPVNEQLGEQLRHALGLDEVVVIPALDDPIALSHYLGMAAAQVFGPRLRPGQGLGFSGGRGVGALGQTLQLPLDDRRPFRLYALSLLKGHEVLGVTAEGIVEEIVARHLWGLKGYLSSPERCPVVGLLDPAGLSPSDLDWAFIGVGALTQGDVIFDYAGAFEFDVTWARQAGIVAEMLFHPFCADGLPPRQRPRWLSKVVTVSLALLRAMVREGKPVVVVAGGREKALAVLSVHRAQRAGGPLFNRLVTDEACAKEALHLLGQKDSEILDKAWQKVCQCFLAVHWRFLANERCRTVKEVARKLSKSRNKASRLLHEALHGTPPLAKVEVVPPVPEPVFRLDLEAALLQAFPLREARVVQPWDGQHSYQAVGAAAAQLVLEWLKNASHLRLGLGSGRVRIVVDALGFPQTLQRLTALRQLDITVLESLTWPQTIKVGTRGAAIANSLMVRCLGDRRLRVRLYHEGGSGFAPFGRRRRGSRWDVSPRRFSTRPLPKPMGYRS</sequence>
<dbReference type="InterPro" id="IPR051054">
    <property type="entry name" value="SorC_transcr_regulators"/>
</dbReference>